<dbReference type="SUPFAM" id="SSF50978">
    <property type="entry name" value="WD40 repeat-like"/>
    <property type="match status" value="1"/>
</dbReference>
<evidence type="ECO:0000256" key="3">
    <source>
        <dbReference type="PROSITE-ProRule" id="PRU00221"/>
    </source>
</evidence>
<dbReference type="PROSITE" id="PS50082">
    <property type="entry name" value="WD_REPEATS_2"/>
    <property type="match status" value="4"/>
</dbReference>
<dbReference type="AlphaFoldDB" id="A0A8S3QQL2"/>
<feature type="repeat" description="WD" evidence="3">
    <location>
        <begin position="237"/>
        <end position="267"/>
    </location>
</feature>
<sequence length="350" mass="39514">MSDFTRYLPPELIDKVLSYLNVKEIGFFSQVSVNWREASNRDSVWLHHCMKNGWMKYGISGSILHEEPSAKPTTNVSGTSPHFDLYGTCLVSGSEDKTLVTWNMHTGSKIYKVHGHSDAITAIKIQGHYIITGCGMTVLYGTVRVWSSSERKLIRMFHVHTDEIECMHCCGHMILTCSWDKLMVLYHVENDNPIQVFEGHSEAVSCCQFDEYKVISGSADSDLRIWETTSAYCTHVLEGHTGEVYCLVYNKHVIASGASDSTIRIWSHSGKCQYVLTGHLGVVRCLYINDHRLVSGGDQKKIGIWNFKTGKLMNMVHRCPNLLHLMWVGETKIVTASPESTGTITIINFW</sequence>
<dbReference type="InterPro" id="IPR001810">
    <property type="entry name" value="F-box_dom"/>
</dbReference>
<feature type="repeat" description="WD" evidence="3">
    <location>
        <begin position="90"/>
        <end position="112"/>
    </location>
</feature>
<dbReference type="SMART" id="SM00320">
    <property type="entry name" value="WD40"/>
    <property type="match status" value="6"/>
</dbReference>
<dbReference type="Gene3D" id="1.20.1280.50">
    <property type="match status" value="1"/>
</dbReference>
<evidence type="ECO:0000313" key="6">
    <source>
        <dbReference type="Proteomes" id="UP000683360"/>
    </source>
</evidence>
<dbReference type="InterPro" id="IPR015943">
    <property type="entry name" value="WD40/YVTN_repeat-like_dom_sf"/>
</dbReference>
<dbReference type="InterPro" id="IPR053299">
    <property type="entry name" value="ASTRA_WD_repeat"/>
</dbReference>
<dbReference type="SMART" id="SM00256">
    <property type="entry name" value="FBOX"/>
    <property type="match status" value="1"/>
</dbReference>
<keyword evidence="6" id="KW-1185">Reference proteome</keyword>
<feature type="domain" description="F-box" evidence="4">
    <location>
        <begin position="2"/>
        <end position="48"/>
    </location>
</feature>
<gene>
    <name evidence="5" type="ORF">MEDL_11767</name>
</gene>
<evidence type="ECO:0000256" key="1">
    <source>
        <dbReference type="ARBA" id="ARBA00022574"/>
    </source>
</evidence>
<accession>A0A8S3QQL2</accession>
<feature type="repeat" description="WD" evidence="3">
    <location>
        <begin position="197"/>
        <end position="236"/>
    </location>
</feature>
<dbReference type="InterPro" id="IPR001680">
    <property type="entry name" value="WD40_rpt"/>
</dbReference>
<dbReference type="PROSITE" id="PS00678">
    <property type="entry name" value="WD_REPEATS_1"/>
    <property type="match status" value="1"/>
</dbReference>
<dbReference type="OrthoDB" id="19711at2759"/>
<dbReference type="Proteomes" id="UP000683360">
    <property type="component" value="Unassembled WGS sequence"/>
</dbReference>
<dbReference type="Pfam" id="PF12937">
    <property type="entry name" value="F-box-like"/>
    <property type="match status" value="1"/>
</dbReference>
<keyword evidence="2" id="KW-0677">Repeat</keyword>
<evidence type="ECO:0000256" key="2">
    <source>
        <dbReference type="ARBA" id="ARBA00022737"/>
    </source>
</evidence>
<dbReference type="InterPro" id="IPR036047">
    <property type="entry name" value="F-box-like_dom_sf"/>
</dbReference>
<dbReference type="PROSITE" id="PS50294">
    <property type="entry name" value="WD_REPEATS_REGION"/>
    <property type="match status" value="2"/>
</dbReference>
<reference evidence="5" key="1">
    <citation type="submission" date="2021-03" db="EMBL/GenBank/DDBJ databases">
        <authorList>
            <person name="Bekaert M."/>
        </authorList>
    </citation>
    <scope>NUCLEOTIDE SEQUENCE</scope>
</reference>
<comment type="caution">
    <text evidence="5">The sequence shown here is derived from an EMBL/GenBank/DDBJ whole genome shotgun (WGS) entry which is preliminary data.</text>
</comment>
<dbReference type="Pfam" id="PF00400">
    <property type="entry name" value="WD40"/>
    <property type="match status" value="5"/>
</dbReference>
<feature type="repeat" description="WD" evidence="3">
    <location>
        <begin position="276"/>
        <end position="315"/>
    </location>
</feature>
<dbReference type="SUPFAM" id="SSF81383">
    <property type="entry name" value="F-box domain"/>
    <property type="match status" value="1"/>
</dbReference>
<dbReference type="PROSITE" id="PS50181">
    <property type="entry name" value="FBOX"/>
    <property type="match status" value="1"/>
</dbReference>
<keyword evidence="1 3" id="KW-0853">WD repeat</keyword>
<proteinExistence type="predicted"/>
<protein>
    <submittedName>
        <fullName evidence="5">FBXW7</fullName>
    </submittedName>
</protein>
<evidence type="ECO:0000313" key="5">
    <source>
        <dbReference type="EMBL" id="CAG2196925.1"/>
    </source>
</evidence>
<dbReference type="CDD" id="cd00200">
    <property type="entry name" value="WD40"/>
    <property type="match status" value="1"/>
</dbReference>
<dbReference type="EMBL" id="CAJPWZ010000588">
    <property type="protein sequence ID" value="CAG2196925.1"/>
    <property type="molecule type" value="Genomic_DNA"/>
</dbReference>
<dbReference type="InterPro" id="IPR019775">
    <property type="entry name" value="WD40_repeat_CS"/>
</dbReference>
<dbReference type="PANTHER" id="PTHR44156">
    <property type="entry name" value="SUPERNUMERARY LIMBS, ISOFORM B-RELATED"/>
    <property type="match status" value="1"/>
</dbReference>
<dbReference type="InterPro" id="IPR020472">
    <property type="entry name" value="WD40_PAC1"/>
</dbReference>
<name>A0A8S3QQL2_MYTED</name>
<evidence type="ECO:0000259" key="4">
    <source>
        <dbReference type="PROSITE" id="PS50181"/>
    </source>
</evidence>
<dbReference type="PRINTS" id="PR00320">
    <property type="entry name" value="GPROTEINBRPT"/>
</dbReference>
<dbReference type="InterPro" id="IPR036322">
    <property type="entry name" value="WD40_repeat_dom_sf"/>
</dbReference>
<dbReference type="Gene3D" id="2.130.10.10">
    <property type="entry name" value="YVTN repeat-like/Quinoprotein amine dehydrogenase"/>
    <property type="match status" value="1"/>
</dbReference>
<organism evidence="5 6">
    <name type="scientific">Mytilus edulis</name>
    <name type="common">Blue mussel</name>
    <dbReference type="NCBI Taxonomy" id="6550"/>
    <lineage>
        <taxon>Eukaryota</taxon>
        <taxon>Metazoa</taxon>
        <taxon>Spiralia</taxon>
        <taxon>Lophotrochozoa</taxon>
        <taxon>Mollusca</taxon>
        <taxon>Bivalvia</taxon>
        <taxon>Autobranchia</taxon>
        <taxon>Pteriomorphia</taxon>
        <taxon>Mytilida</taxon>
        <taxon>Mytiloidea</taxon>
        <taxon>Mytilidae</taxon>
        <taxon>Mytilinae</taxon>
        <taxon>Mytilus</taxon>
    </lineage>
</organism>